<dbReference type="NCBIfam" id="TIGR02594">
    <property type="entry name" value="TIGR02594 family protein"/>
    <property type="match status" value="1"/>
</dbReference>
<name>A0A2U2HHU3_9BURK</name>
<dbReference type="InterPro" id="IPR002477">
    <property type="entry name" value="Peptidoglycan-bd-like"/>
</dbReference>
<comment type="caution">
    <text evidence="2">The sequence shown here is derived from an EMBL/GenBank/DDBJ whole genome shotgun (WGS) entry which is preliminary data.</text>
</comment>
<dbReference type="OrthoDB" id="192249at2"/>
<dbReference type="InterPro" id="IPR013423">
    <property type="entry name" value="CHP02594"/>
</dbReference>
<reference evidence="2 3" key="1">
    <citation type="submission" date="2018-04" db="EMBL/GenBank/DDBJ databases">
        <title>Massilia violaceinigra sp. nov., a novel purple-pigmented bacterium isolated from Tianshan glacier, Xinjiang, China.</title>
        <authorList>
            <person name="Wang H."/>
        </authorList>
    </citation>
    <scope>NUCLEOTIDE SEQUENCE [LARGE SCALE GENOMIC DNA]</scope>
    <source>
        <strain evidence="2 3">B448-2</strain>
    </source>
</reference>
<dbReference type="Gene3D" id="1.10.101.10">
    <property type="entry name" value="PGBD-like superfamily/PGBD"/>
    <property type="match status" value="1"/>
</dbReference>
<proteinExistence type="predicted"/>
<evidence type="ECO:0000259" key="1">
    <source>
        <dbReference type="Pfam" id="PF01471"/>
    </source>
</evidence>
<accession>A0A2U2HHU3</accession>
<feature type="domain" description="Peptidoglycan binding-like" evidence="1">
    <location>
        <begin position="4"/>
        <end position="58"/>
    </location>
</feature>
<sequence length="240" mass="26358">MENKAIKKVQEGLLAAGFSPGEIDGIWGRRSISALKGFQKSQKLESNGILDEGTLKKLAPFSKSDVKLNAPFVPWLMEAKRLMNTREVPGKGNNPKILDWSKGLDVAYKGDDVPWCGLFVGHCIASSLPEEPLPSNILTARAWLKAGIPITPREGAIMVFWRRARNSWEGHVGFYAGQDGDSFLILGGNQSNSVNYAWIPSARLLGARWPQSAQPLMADARILTVHKNDEFLSIGEASMK</sequence>
<evidence type="ECO:0000313" key="2">
    <source>
        <dbReference type="EMBL" id="PWF45449.1"/>
    </source>
</evidence>
<dbReference type="RefSeq" id="WP_106758699.1">
    <property type="nucleotide sequence ID" value="NZ_PXWF02000254.1"/>
</dbReference>
<dbReference type="Pfam" id="PF01471">
    <property type="entry name" value="PG_binding_1"/>
    <property type="match status" value="1"/>
</dbReference>
<dbReference type="SUPFAM" id="SSF47090">
    <property type="entry name" value="PGBD-like"/>
    <property type="match status" value="1"/>
</dbReference>
<organism evidence="2 3">
    <name type="scientific">Massilia glaciei</name>
    <dbReference type="NCBI Taxonomy" id="1524097"/>
    <lineage>
        <taxon>Bacteria</taxon>
        <taxon>Pseudomonadati</taxon>
        <taxon>Pseudomonadota</taxon>
        <taxon>Betaproteobacteria</taxon>
        <taxon>Burkholderiales</taxon>
        <taxon>Oxalobacteraceae</taxon>
        <taxon>Telluria group</taxon>
        <taxon>Massilia</taxon>
    </lineage>
</organism>
<dbReference type="InterPro" id="IPR036366">
    <property type="entry name" value="PGBDSf"/>
</dbReference>
<protein>
    <submittedName>
        <fullName evidence="2">TIGR02594 family protein</fullName>
    </submittedName>
</protein>
<dbReference type="InterPro" id="IPR036365">
    <property type="entry name" value="PGBD-like_sf"/>
</dbReference>
<evidence type="ECO:0000313" key="3">
    <source>
        <dbReference type="Proteomes" id="UP000241421"/>
    </source>
</evidence>
<dbReference type="EMBL" id="PXWF02000254">
    <property type="protein sequence ID" value="PWF45449.1"/>
    <property type="molecule type" value="Genomic_DNA"/>
</dbReference>
<keyword evidence="3" id="KW-1185">Reference proteome</keyword>
<gene>
    <name evidence="2" type="ORF">C7C56_017740</name>
</gene>
<dbReference type="Proteomes" id="UP000241421">
    <property type="component" value="Unassembled WGS sequence"/>
</dbReference>
<dbReference type="AlphaFoldDB" id="A0A2U2HHU3"/>